<proteinExistence type="predicted"/>
<dbReference type="Pfam" id="PF26348">
    <property type="entry name" value="SRA_ScoMcrA"/>
    <property type="match status" value="1"/>
</dbReference>
<name>A0A368VL33_9ACTN</name>
<reference evidence="2 3" key="1">
    <citation type="submission" date="2018-07" db="EMBL/GenBank/DDBJ databases">
        <title>Genomic Encyclopedia of Type Strains, Phase III (KMG-III): the genomes of soil and plant-associated and newly described type strains.</title>
        <authorList>
            <person name="Whitman W."/>
        </authorList>
    </citation>
    <scope>NUCLEOTIDE SEQUENCE [LARGE SCALE GENOMIC DNA]</scope>
    <source>
        <strain evidence="2 3">CECT 8575</strain>
    </source>
</reference>
<evidence type="ECO:0000313" key="2">
    <source>
        <dbReference type="EMBL" id="RCW41024.1"/>
    </source>
</evidence>
<feature type="domain" description="ScoMcrA-like SRA" evidence="1">
    <location>
        <begin position="15"/>
        <end position="154"/>
    </location>
</feature>
<comment type="caution">
    <text evidence="2">The sequence shown here is derived from an EMBL/GenBank/DDBJ whole genome shotgun (WGS) entry which is preliminary data.</text>
</comment>
<dbReference type="AlphaFoldDB" id="A0A368VL33"/>
<dbReference type="OrthoDB" id="4939521at2"/>
<sequence>MGAHAYPWDITVGEVVRRSQVHERFGGSRQSGIAPAPKTGNILLFTGEVGKEYGYNFDESRVDGSFMYTGEGQEGDQQLTRGNKAILRDGVALRLFESAGHAQVRYLGEYQPDPVQPYSVEQAPDRNSEVRNVLVFRLWPIDQVPSVVSAEEPQVTELPVESQDAEALNSSSIAGATEAELRKAGLVRRYQSWLTQNGGELVRHEIQVPGTVRPLYTDLFDKVTGELIEAKGSAARHYMHLALGQLLDYARFVEHTSLAILVPSHPSNDLVQLLEKQGISCIYELPNGHFARASSLPD</sequence>
<keyword evidence="3" id="KW-1185">Reference proteome</keyword>
<protein>
    <recommendedName>
        <fullName evidence="1">ScoMcrA-like SRA domain-containing protein</fullName>
    </recommendedName>
</protein>
<dbReference type="EMBL" id="QPJC01000009">
    <property type="protein sequence ID" value="RCW41024.1"/>
    <property type="molecule type" value="Genomic_DNA"/>
</dbReference>
<dbReference type="InterPro" id="IPR058712">
    <property type="entry name" value="SRA_ScoMcrA"/>
</dbReference>
<evidence type="ECO:0000313" key="3">
    <source>
        <dbReference type="Proteomes" id="UP000253495"/>
    </source>
</evidence>
<dbReference type="Proteomes" id="UP000253495">
    <property type="component" value="Unassembled WGS sequence"/>
</dbReference>
<organism evidence="2 3">
    <name type="scientific">Halopolyspora algeriensis</name>
    <dbReference type="NCBI Taxonomy" id="1500506"/>
    <lineage>
        <taxon>Bacteria</taxon>
        <taxon>Bacillati</taxon>
        <taxon>Actinomycetota</taxon>
        <taxon>Actinomycetes</taxon>
        <taxon>Actinomycetes incertae sedis</taxon>
        <taxon>Halopolyspora</taxon>
    </lineage>
</organism>
<gene>
    <name evidence="2" type="ORF">DFQ14_109101</name>
</gene>
<accession>A0A368VL33</accession>
<evidence type="ECO:0000259" key="1">
    <source>
        <dbReference type="Pfam" id="PF26348"/>
    </source>
</evidence>